<dbReference type="EMBL" id="CP093351">
    <property type="protein sequence ID" value="WOH14685.1"/>
    <property type="molecule type" value="Genomic_DNA"/>
</dbReference>
<name>A0AAF0XV09_DAUCS</name>
<reference evidence="3" key="2">
    <citation type="submission" date="2022-03" db="EMBL/GenBank/DDBJ databases">
        <title>Draft title - Genomic analysis of global carrot germplasm unveils the trajectory of domestication and the origin of high carotenoid orange carrot.</title>
        <authorList>
            <person name="Iorizzo M."/>
            <person name="Ellison S."/>
            <person name="Senalik D."/>
            <person name="Macko-Podgorni A."/>
            <person name="Grzebelus D."/>
            <person name="Bostan H."/>
            <person name="Rolling W."/>
            <person name="Curaba J."/>
            <person name="Simon P."/>
        </authorList>
    </citation>
    <scope>NUCLEOTIDE SEQUENCE</scope>
    <source>
        <tissue evidence="3">Leaf</tissue>
    </source>
</reference>
<dbReference type="PANTHER" id="PTHR47718">
    <property type="entry name" value="OS01G0519700 PROTEIN"/>
    <property type="match status" value="1"/>
</dbReference>
<dbReference type="AlphaFoldDB" id="A0AAF0XV09"/>
<evidence type="ECO:0000313" key="4">
    <source>
        <dbReference type="Proteomes" id="UP000077755"/>
    </source>
</evidence>
<proteinExistence type="predicted"/>
<keyword evidence="4" id="KW-1185">Reference proteome</keyword>
<dbReference type="Pfam" id="PF03101">
    <property type="entry name" value="FAR1"/>
    <property type="match status" value="1"/>
</dbReference>
<feature type="domain" description="MULE transposase" evidence="2">
    <location>
        <begin position="403"/>
        <end position="501"/>
    </location>
</feature>
<protein>
    <recommendedName>
        <fullName evidence="5">Protein FAR1-RELATED SEQUENCE</fullName>
    </recommendedName>
</protein>
<dbReference type="PANTHER" id="PTHR47718:SF18">
    <property type="entry name" value="PROTEIN FAR1-RELATED SEQUENCE 5-LIKE"/>
    <property type="match status" value="1"/>
</dbReference>
<feature type="domain" description="FAR1" evidence="1">
    <location>
        <begin position="190"/>
        <end position="281"/>
    </location>
</feature>
<dbReference type="InterPro" id="IPR018289">
    <property type="entry name" value="MULE_transposase_dom"/>
</dbReference>
<evidence type="ECO:0000259" key="1">
    <source>
        <dbReference type="Pfam" id="PF03101"/>
    </source>
</evidence>
<sequence length="857" mass="98885">MAQSFQEWMSIALQQHRGEEILNLCMICWSLWKYRNDIVWNQKGAEFVEVVASAIQVLDHWKNAQDRSFDSSFRFMTLTDGDVHWKQPQEGTIKVNTDAALFEDSNCYAYAMVARDHRGSSSCGDSSLVNRGCDDVTSVASGNVPSSRNEESVTSYSDVRERFYLPVNVTDVSKPNINQSFQSLDQAFVFYKDYGRLSSFDVRKGTEKKDAFGTITFKHYTCSKEGSNEFRSISDSNSSNVKRRRTASTRCCCKAKIVLKLNKDRQYFVFKFDEVHNHPLVDESGRQFLRSSREMTVSSRNFVFDAAKVNIGCSKAYGLMKEMVGGYSNVGATLRDFRNFNRDLKEYVGERDGQMLIDKFKVFQESSSSFYYAYELDEAGRLTKLFWADAISRRNFEVYGDAVSFDATFDTNKYNMIFAPFTGVDKHEKCITFAACLLSKEDVTHYKWVFDQFSTCMGRHPVVIVTDQCPAMKIAVSSSLSSKNGLVATKHRLCMWHIMQKFPIKLGNRLCKETDFMEKMKKYIWSTHLEIADFEQGWEAVIKEFNLENDKWLTDMYAIRSLWIPAFFRDEPMFGLMRTTSRSESENFFFAQFHRQADTLCEFWLRFQSAMERQRNETKRLDEESKSSFPTTLSRWFIEDDAADLFTRTVFYRVQEEILAACLDMQIKRMSEEIDGVTNFEIKDVKVKEKIFKQIGVTRFPRSLLLNRWSKIADSGSSCDMISTDYLKMENVSLKLMNIWFDFRQVLNKAGLQMEALEFVHKTVKQLGSEVGGGCTDGGGFLKKDHLASLIGDQPQGEITVLVPNVSKNKGNYFKSTRLISEREKAITKSKKRIRKCKECLATTHDSRTCPKKKLQK</sequence>
<evidence type="ECO:0000259" key="2">
    <source>
        <dbReference type="Pfam" id="PF10551"/>
    </source>
</evidence>
<dbReference type="Proteomes" id="UP000077755">
    <property type="component" value="Chromosome 9"/>
</dbReference>
<dbReference type="Pfam" id="PF10551">
    <property type="entry name" value="MULE"/>
    <property type="match status" value="1"/>
</dbReference>
<evidence type="ECO:0000313" key="3">
    <source>
        <dbReference type="EMBL" id="WOH14685.1"/>
    </source>
</evidence>
<dbReference type="InterPro" id="IPR004330">
    <property type="entry name" value="FAR1_DNA_bnd_dom"/>
</dbReference>
<evidence type="ECO:0008006" key="5">
    <source>
        <dbReference type="Google" id="ProtNLM"/>
    </source>
</evidence>
<gene>
    <name evidence="3" type="ORF">DCAR_0934206</name>
</gene>
<accession>A0AAF0XV09</accession>
<organism evidence="3 4">
    <name type="scientific">Daucus carota subsp. sativus</name>
    <name type="common">Carrot</name>
    <dbReference type="NCBI Taxonomy" id="79200"/>
    <lineage>
        <taxon>Eukaryota</taxon>
        <taxon>Viridiplantae</taxon>
        <taxon>Streptophyta</taxon>
        <taxon>Embryophyta</taxon>
        <taxon>Tracheophyta</taxon>
        <taxon>Spermatophyta</taxon>
        <taxon>Magnoliopsida</taxon>
        <taxon>eudicotyledons</taxon>
        <taxon>Gunneridae</taxon>
        <taxon>Pentapetalae</taxon>
        <taxon>asterids</taxon>
        <taxon>campanulids</taxon>
        <taxon>Apiales</taxon>
        <taxon>Apiaceae</taxon>
        <taxon>Apioideae</taxon>
        <taxon>Scandiceae</taxon>
        <taxon>Daucinae</taxon>
        <taxon>Daucus</taxon>
        <taxon>Daucus sect. Daucus</taxon>
    </lineage>
</organism>
<reference evidence="3" key="1">
    <citation type="journal article" date="2016" name="Nat. Genet.">
        <title>A high-quality carrot genome assembly provides new insights into carotenoid accumulation and asterid genome evolution.</title>
        <authorList>
            <person name="Iorizzo M."/>
            <person name="Ellison S."/>
            <person name="Senalik D."/>
            <person name="Zeng P."/>
            <person name="Satapoomin P."/>
            <person name="Huang J."/>
            <person name="Bowman M."/>
            <person name="Iovene M."/>
            <person name="Sanseverino W."/>
            <person name="Cavagnaro P."/>
            <person name="Yildiz M."/>
            <person name="Macko-Podgorni A."/>
            <person name="Moranska E."/>
            <person name="Grzebelus E."/>
            <person name="Grzebelus D."/>
            <person name="Ashrafi H."/>
            <person name="Zheng Z."/>
            <person name="Cheng S."/>
            <person name="Spooner D."/>
            <person name="Van Deynze A."/>
            <person name="Simon P."/>
        </authorList>
    </citation>
    <scope>NUCLEOTIDE SEQUENCE</scope>
    <source>
        <tissue evidence="3">Leaf</tissue>
    </source>
</reference>